<feature type="region of interest" description="Disordered" evidence="10">
    <location>
        <begin position="401"/>
        <end position="438"/>
    </location>
</feature>
<dbReference type="PANTHER" id="PTHR46881:SF1">
    <property type="entry name" value="PALMDELPHIN"/>
    <property type="match status" value="1"/>
</dbReference>
<evidence type="ECO:0000256" key="1">
    <source>
        <dbReference type="ARBA" id="ARBA00004279"/>
    </source>
</evidence>
<dbReference type="GeneTree" id="ENSGT00940000157718"/>
<evidence type="ECO:0000256" key="7">
    <source>
        <dbReference type="ARBA" id="ARBA00023054"/>
    </source>
</evidence>
<organism evidence="11 12">
    <name type="scientific">Scleropages formosus</name>
    <name type="common">Asian bonytongue</name>
    <name type="synonym">Osteoglossum formosum</name>
    <dbReference type="NCBI Taxonomy" id="113540"/>
    <lineage>
        <taxon>Eukaryota</taxon>
        <taxon>Metazoa</taxon>
        <taxon>Chordata</taxon>
        <taxon>Craniata</taxon>
        <taxon>Vertebrata</taxon>
        <taxon>Euteleostomi</taxon>
        <taxon>Actinopterygii</taxon>
        <taxon>Neopterygii</taxon>
        <taxon>Teleostei</taxon>
        <taxon>Osteoglossocephala</taxon>
        <taxon>Osteoglossomorpha</taxon>
        <taxon>Osteoglossiformes</taxon>
        <taxon>Osteoglossidae</taxon>
        <taxon>Scleropages</taxon>
    </lineage>
</organism>
<sequence length="438" mass="49565">MKKEVEALERQEVIISTNEGLILKRLKALEKSVEDIAKVLIANIPKMPYIPAEITLYEKQETQRAYSKDMFKTSNFYANSWKTVFDSSVVIEMEQKTDIGESQVLPPATITPQRAQQRDTRVYNDWRKSAYASCSDDSNLHNVVEQLSPSEVEQLLKSAAPRTSRVLPEFSDYMPPSLKWSEKDCQRPESSELQKPSVRASPSHSQQIHRDGGQCQRDRKHHQLSHILPHRTGTQAGQPPPNIRKSSQYYSKHTEEQVRNVQNPKFHESRTDFHMNSGSRYRNPPADNIGNSKAGQVSGTPAYMDPSKPVTMIFMGYQHAEDNDDTALALGYNGAIQAELVVITSDDDTDGSNHHEIPVFPLLRSPMETQHLPAGKVNSSRKNTPSSMPSVCFQESKLMRYPHVSQSDGNTDKRVMEHTSTKGSQKDKKREKHCCSLM</sequence>
<evidence type="ECO:0000256" key="2">
    <source>
        <dbReference type="ARBA" id="ARBA00004496"/>
    </source>
</evidence>
<evidence type="ECO:0000256" key="9">
    <source>
        <dbReference type="ARBA" id="ARBA00040857"/>
    </source>
</evidence>
<evidence type="ECO:0000256" key="6">
    <source>
        <dbReference type="ARBA" id="ARBA00023018"/>
    </source>
</evidence>
<evidence type="ECO:0000313" key="12">
    <source>
        <dbReference type="Proteomes" id="UP000694397"/>
    </source>
</evidence>
<keyword evidence="12" id="KW-1185">Reference proteome</keyword>
<dbReference type="GO" id="GO:0043197">
    <property type="term" value="C:dendritic spine"/>
    <property type="evidence" value="ECO:0007669"/>
    <property type="project" value="UniProtKB-SubCell"/>
</dbReference>
<dbReference type="AlphaFoldDB" id="A0A8C9VQP3"/>
<dbReference type="Proteomes" id="UP000694397">
    <property type="component" value="Chromosome 3"/>
</dbReference>
<name>A0A8C9VQP3_SCLFO</name>
<evidence type="ECO:0000256" key="8">
    <source>
        <dbReference type="ARBA" id="ARBA00023273"/>
    </source>
</evidence>
<accession>A0A8C9VQP3</accession>
<evidence type="ECO:0000256" key="10">
    <source>
        <dbReference type="SAM" id="MobiDB-lite"/>
    </source>
</evidence>
<protein>
    <recommendedName>
        <fullName evidence="9">Palmdelphin</fullName>
    </recommendedName>
</protein>
<dbReference type="InterPro" id="IPR004965">
    <property type="entry name" value="Paralemmin"/>
</dbReference>
<dbReference type="Pfam" id="PF03285">
    <property type="entry name" value="Paralemmin"/>
    <property type="match status" value="2"/>
</dbReference>
<evidence type="ECO:0000256" key="5">
    <source>
        <dbReference type="ARBA" id="ARBA00022490"/>
    </source>
</evidence>
<dbReference type="Ensembl" id="ENSSFOT00015043054.1">
    <property type="protein sequence ID" value="ENSSFOP00015063691.1"/>
    <property type="gene ID" value="ENSSFOG00015032483.1"/>
</dbReference>
<proteinExistence type="inferred from homology"/>
<evidence type="ECO:0000256" key="3">
    <source>
        <dbReference type="ARBA" id="ARBA00004552"/>
    </source>
</evidence>
<comment type="similarity">
    <text evidence="4">Belongs to the paralemmin family.</text>
</comment>
<evidence type="ECO:0000313" key="11">
    <source>
        <dbReference type="Ensembl" id="ENSSFOP00015063691.1"/>
    </source>
</evidence>
<feature type="region of interest" description="Disordered" evidence="10">
    <location>
        <begin position="167"/>
        <end position="300"/>
    </location>
</feature>
<keyword evidence="5" id="KW-0963">Cytoplasm</keyword>
<feature type="compositionally biased region" description="Basic and acidic residues" evidence="10">
    <location>
        <begin position="410"/>
        <end position="428"/>
    </location>
</feature>
<dbReference type="OrthoDB" id="9937247at2759"/>
<comment type="subcellular location">
    <subcellularLocation>
        <location evidence="1">Cell projection</location>
        <location evidence="1">Dendrite</location>
    </subcellularLocation>
    <subcellularLocation>
        <location evidence="3">Cell projection</location>
        <location evidence="3">Dendritic spine</location>
    </subcellularLocation>
    <subcellularLocation>
        <location evidence="2">Cytoplasm</location>
    </subcellularLocation>
</comment>
<keyword evidence="7" id="KW-0175">Coiled coil</keyword>
<reference evidence="11" key="3">
    <citation type="submission" date="2025-09" db="UniProtKB">
        <authorList>
            <consortium name="Ensembl"/>
        </authorList>
    </citation>
    <scope>IDENTIFICATION</scope>
</reference>
<reference evidence="11" key="2">
    <citation type="submission" date="2025-08" db="UniProtKB">
        <authorList>
            <consortium name="Ensembl"/>
        </authorList>
    </citation>
    <scope>IDENTIFICATION</scope>
</reference>
<dbReference type="GO" id="GO:0008360">
    <property type="term" value="P:regulation of cell shape"/>
    <property type="evidence" value="ECO:0007669"/>
    <property type="project" value="InterPro"/>
</dbReference>
<feature type="compositionally biased region" description="Basic and acidic residues" evidence="10">
    <location>
        <begin position="180"/>
        <end position="192"/>
    </location>
</feature>
<reference evidence="11 12" key="1">
    <citation type="submission" date="2019-04" db="EMBL/GenBank/DDBJ databases">
        <authorList>
            <consortium name="Wellcome Sanger Institute Data Sharing"/>
        </authorList>
    </citation>
    <scope>NUCLEOTIDE SEQUENCE [LARGE SCALE GENOMIC DNA]</scope>
</reference>
<evidence type="ECO:0000256" key="4">
    <source>
        <dbReference type="ARBA" id="ARBA00005756"/>
    </source>
</evidence>
<keyword evidence="8" id="KW-0966">Cell projection</keyword>
<dbReference type="GO" id="GO:0005737">
    <property type="term" value="C:cytoplasm"/>
    <property type="evidence" value="ECO:0007669"/>
    <property type="project" value="UniProtKB-SubCell"/>
</dbReference>
<keyword evidence="6" id="KW-0770">Synapse</keyword>
<dbReference type="PANTHER" id="PTHR46881">
    <property type="entry name" value="PALMDELPHIN"/>
    <property type="match status" value="1"/>
</dbReference>
<dbReference type="GO" id="GO:0016020">
    <property type="term" value="C:membrane"/>
    <property type="evidence" value="ECO:0007669"/>
    <property type="project" value="InterPro"/>
</dbReference>
<feature type="compositionally biased region" description="Polar residues" evidence="10">
    <location>
        <begin position="289"/>
        <end position="299"/>
    </location>
</feature>